<dbReference type="InterPro" id="IPR022486">
    <property type="entry name" value="PPK2_PA0141"/>
</dbReference>
<evidence type="ECO:0000259" key="6">
    <source>
        <dbReference type="Pfam" id="PF03976"/>
    </source>
</evidence>
<name>A0A1I5DVR5_9MICO</name>
<comment type="function">
    <text evidence="4">Uses inorganic polyphosphate (polyP) as a donor to convert GDP to GTP or ADP to ATP.</text>
</comment>
<dbReference type="InterPro" id="IPR027417">
    <property type="entry name" value="P-loop_NTPase"/>
</dbReference>
<keyword evidence="2 4" id="KW-0808">Transferase</keyword>
<dbReference type="InterPro" id="IPR022488">
    <property type="entry name" value="PPK2-related"/>
</dbReference>
<protein>
    <recommendedName>
        <fullName evidence="4">ADP/GDP-polyphosphate phosphotransferase</fullName>
        <ecNumber evidence="4">2.7.4.-</ecNumber>
    </recommendedName>
    <alternativeName>
        <fullName evidence="4">Polyphosphate kinase PPK2</fullName>
    </alternativeName>
</protein>
<dbReference type="GO" id="GO:0006793">
    <property type="term" value="P:phosphorus metabolic process"/>
    <property type="evidence" value="ECO:0007669"/>
    <property type="project" value="InterPro"/>
</dbReference>
<proteinExistence type="inferred from homology"/>
<accession>A0A1I5DVR5</accession>
<dbReference type="Gene3D" id="3.40.50.300">
    <property type="entry name" value="P-loop containing nucleotide triphosphate hydrolases"/>
    <property type="match status" value="1"/>
</dbReference>
<feature type="domain" description="Polyphosphate kinase-2-related" evidence="6">
    <location>
        <begin position="15"/>
        <end position="239"/>
    </location>
</feature>
<feature type="compositionally biased region" description="Basic and acidic residues" evidence="5">
    <location>
        <begin position="240"/>
        <end position="260"/>
    </location>
</feature>
<dbReference type="SUPFAM" id="SSF52540">
    <property type="entry name" value="P-loop containing nucleoside triphosphate hydrolases"/>
    <property type="match status" value="1"/>
</dbReference>
<feature type="region of interest" description="Disordered" evidence="5">
    <location>
        <begin position="236"/>
        <end position="275"/>
    </location>
</feature>
<dbReference type="EMBL" id="FOVM01000011">
    <property type="protein sequence ID" value="SFO03323.1"/>
    <property type="molecule type" value="Genomic_DNA"/>
</dbReference>
<dbReference type="PIRSF" id="PIRSF028756">
    <property type="entry name" value="PPK2_prd"/>
    <property type="match status" value="1"/>
</dbReference>
<evidence type="ECO:0000256" key="2">
    <source>
        <dbReference type="ARBA" id="ARBA00022679"/>
    </source>
</evidence>
<comment type="similarity">
    <text evidence="1 4">Belongs to the polyphosphate kinase 2 (PPK2) family. Class I subfamily.</text>
</comment>
<evidence type="ECO:0000313" key="7">
    <source>
        <dbReference type="EMBL" id="SFO03323.1"/>
    </source>
</evidence>
<evidence type="ECO:0000256" key="5">
    <source>
        <dbReference type="SAM" id="MobiDB-lite"/>
    </source>
</evidence>
<dbReference type="STRING" id="995034.SAMN05216219_3127"/>
<dbReference type="NCBIfam" id="TIGR03707">
    <property type="entry name" value="PPK2_P_aer"/>
    <property type="match status" value="1"/>
</dbReference>
<dbReference type="Proteomes" id="UP000198867">
    <property type="component" value="Unassembled WGS sequence"/>
</dbReference>
<dbReference type="EC" id="2.7.4.-" evidence="4"/>
<dbReference type="PANTHER" id="PTHR34383:SF1">
    <property type="entry name" value="ADP-POLYPHOSPHATE PHOSPHOTRANSFERASE"/>
    <property type="match status" value="1"/>
</dbReference>
<organism evidence="7 8">
    <name type="scientific">Mycetocola miduiensis</name>
    <dbReference type="NCBI Taxonomy" id="995034"/>
    <lineage>
        <taxon>Bacteria</taxon>
        <taxon>Bacillati</taxon>
        <taxon>Actinomycetota</taxon>
        <taxon>Actinomycetes</taxon>
        <taxon>Micrococcales</taxon>
        <taxon>Microbacteriaceae</taxon>
        <taxon>Mycetocola</taxon>
    </lineage>
</organism>
<dbReference type="GO" id="GO:0008976">
    <property type="term" value="F:polyphosphate kinase activity"/>
    <property type="evidence" value="ECO:0007669"/>
    <property type="project" value="UniProtKB-UniRule"/>
</dbReference>
<dbReference type="InterPro" id="IPR016898">
    <property type="entry name" value="Polyphosphate_phosphotransfera"/>
</dbReference>
<evidence type="ECO:0000256" key="1">
    <source>
        <dbReference type="ARBA" id="ARBA00009924"/>
    </source>
</evidence>
<comment type="subunit">
    <text evidence="4">Homotetramer.</text>
</comment>
<dbReference type="Pfam" id="PF03976">
    <property type="entry name" value="PPK2"/>
    <property type="match status" value="1"/>
</dbReference>
<gene>
    <name evidence="7" type="ORF">SAMN05216219_3127</name>
</gene>
<keyword evidence="3 4" id="KW-0418">Kinase</keyword>
<evidence type="ECO:0000313" key="8">
    <source>
        <dbReference type="Proteomes" id="UP000198867"/>
    </source>
</evidence>
<evidence type="ECO:0000256" key="3">
    <source>
        <dbReference type="ARBA" id="ARBA00022777"/>
    </source>
</evidence>
<dbReference type="AlphaFoldDB" id="A0A1I5DVR5"/>
<reference evidence="8" key="1">
    <citation type="submission" date="2016-10" db="EMBL/GenBank/DDBJ databases">
        <authorList>
            <person name="Varghese N."/>
            <person name="Submissions S."/>
        </authorList>
    </citation>
    <scope>NUCLEOTIDE SEQUENCE [LARGE SCALE GENOMIC DNA]</scope>
    <source>
        <strain evidence="8">CGMCC 1.11101</strain>
    </source>
</reference>
<sequence>MMSGSKKKAKKNKRLAKALYEAELTRLQVELVTMQRWVTATGARVLVLFEGRDAAGKGGAIKRIVQYLNPRSARVVALPTPSERERGQWYYQRYIERLPTAGEIVLMDRSWYNRAGVEKVMDYCTVEEYERFLEQTPVLERMLVDDGIILVKYWFSVSDTEQEKRFKSRLQDPVRRWKLSETDLASITKWEDYSQAKDAMFAATDTPEAPWWTVESDDKRSSRLNTIAHLLSQVPYEQSEPAKVKIPERPDANETDRPDIDEQNFVPDHAGSLSA</sequence>
<evidence type="ECO:0000256" key="4">
    <source>
        <dbReference type="RuleBase" id="RU369062"/>
    </source>
</evidence>
<keyword evidence="8" id="KW-1185">Reference proteome</keyword>
<dbReference type="PANTHER" id="PTHR34383">
    <property type="entry name" value="POLYPHOSPHATE:AMP PHOSPHOTRANSFERASE-RELATED"/>
    <property type="match status" value="1"/>
</dbReference>